<comment type="caution">
    <text evidence="2">The sequence shown here is derived from an EMBL/GenBank/DDBJ whole genome shotgun (WGS) entry which is preliminary data.</text>
</comment>
<feature type="region of interest" description="Disordered" evidence="1">
    <location>
        <begin position="35"/>
        <end position="54"/>
    </location>
</feature>
<dbReference type="EMBL" id="JBHSHD010000015">
    <property type="protein sequence ID" value="MFC4822124.1"/>
    <property type="molecule type" value="Genomic_DNA"/>
</dbReference>
<gene>
    <name evidence="2" type="ORF">ACFO6Q_17495</name>
</gene>
<keyword evidence="3" id="KW-1185">Reference proteome</keyword>
<feature type="compositionally biased region" description="Basic and acidic residues" evidence="1">
    <location>
        <begin position="128"/>
        <end position="154"/>
    </location>
</feature>
<evidence type="ECO:0000313" key="2">
    <source>
        <dbReference type="EMBL" id="MFC4822124.1"/>
    </source>
</evidence>
<reference evidence="3" key="1">
    <citation type="journal article" date="2019" name="Int. J. Syst. Evol. Microbiol.">
        <title>The Global Catalogue of Microorganisms (GCM) 10K type strain sequencing project: providing services to taxonomists for standard genome sequencing and annotation.</title>
        <authorList>
            <consortium name="The Broad Institute Genomics Platform"/>
            <consortium name="The Broad Institute Genome Sequencing Center for Infectious Disease"/>
            <person name="Wu L."/>
            <person name="Ma J."/>
        </authorList>
    </citation>
    <scope>NUCLEOTIDE SEQUENCE [LARGE SCALE GENOMIC DNA]</scope>
    <source>
        <strain evidence="3">CCUG 30340</strain>
    </source>
</reference>
<accession>A0ABV9R2U9</accession>
<organism evidence="2 3">
    <name type="scientific">Dokdonella ginsengisoli</name>
    <dbReference type="NCBI Taxonomy" id="363846"/>
    <lineage>
        <taxon>Bacteria</taxon>
        <taxon>Pseudomonadati</taxon>
        <taxon>Pseudomonadota</taxon>
        <taxon>Gammaproteobacteria</taxon>
        <taxon>Lysobacterales</taxon>
        <taxon>Rhodanobacteraceae</taxon>
        <taxon>Dokdonella</taxon>
    </lineage>
</organism>
<dbReference type="Pfam" id="PF16789">
    <property type="entry name" value="YscO-like"/>
    <property type="match status" value="1"/>
</dbReference>
<protein>
    <recommendedName>
        <fullName evidence="4">Type III secretion protein</fullName>
    </recommendedName>
</protein>
<feature type="compositionally biased region" description="Basic and acidic residues" evidence="1">
    <location>
        <begin position="35"/>
        <end position="51"/>
    </location>
</feature>
<dbReference type="Gene3D" id="1.10.287.1700">
    <property type="match status" value="1"/>
</dbReference>
<feature type="region of interest" description="Disordered" evidence="1">
    <location>
        <begin position="128"/>
        <end position="161"/>
    </location>
</feature>
<dbReference type="InterPro" id="IPR053716">
    <property type="entry name" value="Flag_assembly_chemotaxis_eff"/>
</dbReference>
<dbReference type="InterPro" id="IPR031869">
    <property type="entry name" value="YscO-like"/>
</dbReference>
<dbReference type="RefSeq" id="WP_380022404.1">
    <property type="nucleotide sequence ID" value="NZ_JBHSHD010000015.1"/>
</dbReference>
<name>A0ABV9R2U9_9GAMM</name>
<evidence type="ECO:0000313" key="3">
    <source>
        <dbReference type="Proteomes" id="UP001595886"/>
    </source>
</evidence>
<evidence type="ECO:0000256" key="1">
    <source>
        <dbReference type="SAM" id="MobiDB-lite"/>
    </source>
</evidence>
<sequence>MKRFPLEPLTRVRDLRLEAVQKRVTECRAEVARMEHKRDAAKQARSDVGDRRRAHQLACQNAVDDPHKLAPDWLERAERHRQWLDVEIVKSDAAVAAAEREVAQAQAKLQEEITQLRRAQAKVDALENFRGDWTRKQQADEERREEQDGEELHRSPAHAMR</sequence>
<evidence type="ECO:0008006" key="4">
    <source>
        <dbReference type="Google" id="ProtNLM"/>
    </source>
</evidence>
<dbReference type="Proteomes" id="UP001595886">
    <property type="component" value="Unassembled WGS sequence"/>
</dbReference>
<proteinExistence type="predicted"/>